<name>A0A9W6GN19_9FUSO</name>
<evidence type="ECO:0000256" key="6">
    <source>
        <dbReference type="RuleBase" id="RU003567"/>
    </source>
</evidence>
<protein>
    <recommendedName>
        <fullName evidence="6">ATP-dependent Clp protease proteolytic subunit</fullName>
    </recommendedName>
</protein>
<dbReference type="InterPro" id="IPR023562">
    <property type="entry name" value="ClpP/TepA"/>
</dbReference>
<keyword evidence="4" id="KW-0378">Hydrolase</keyword>
<dbReference type="Gene3D" id="3.90.226.10">
    <property type="entry name" value="2-enoyl-CoA Hydratase, Chain A, domain 1"/>
    <property type="match status" value="1"/>
</dbReference>
<evidence type="ECO:0000256" key="7">
    <source>
        <dbReference type="SAM" id="MobiDB-lite"/>
    </source>
</evidence>
<reference evidence="8" key="1">
    <citation type="submission" date="2022-12" db="EMBL/GenBank/DDBJ databases">
        <title>Reference genome sequencing for broad-spectrum identification of bacterial and archaeal isolates by mass spectrometry.</title>
        <authorList>
            <person name="Sekiguchi Y."/>
            <person name="Tourlousse D.M."/>
        </authorList>
    </citation>
    <scope>NUCLEOTIDE SEQUENCE</scope>
    <source>
        <strain evidence="8">10succ1</strain>
    </source>
</reference>
<dbReference type="GO" id="GO:0006515">
    <property type="term" value="P:protein quality control for misfolded or incompletely synthesized proteins"/>
    <property type="evidence" value="ECO:0007669"/>
    <property type="project" value="TreeGrafter"/>
</dbReference>
<evidence type="ECO:0000313" key="8">
    <source>
        <dbReference type="EMBL" id="GLI57352.1"/>
    </source>
</evidence>
<dbReference type="Proteomes" id="UP001144471">
    <property type="component" value="Unassembled WGS sequence"/>
</dbReference>
<accession>A0A9W6GN19</accession>
<sequence length="381" mass="42371">MPGEHKKVGKFWNFSTNKETKETDIYIYGAITKWAWKELGEVSSQAFVRELHAINAKDTEIINLNINSPGGNVFEAHAIANSLKRYAAKNNIKTIGTIDGIGASAASYLGVSCQETRMCLGAEMMIHNPSGLAMGEAKDFREGADKLDKIKEDIIDVYMTKSNLTREEISDMMDKTTWMNPEEALANGFIDKIEDFSNLGTIENFEEFEILNSYDNTPEGLIENLRNRGKITEPKEPEVKPVNESKIKNTVNEGEKMTKDELKNKYPELYNEIYNEGKEAGVSEGVTNERTRLQKLDNLNTKNGGAEIVAKAKYEEVKNAEEVAMEILNSDTFKATSEIHERQEDFENSGAKGVGQPTPTNTGEELDEAILNAAAAGYEAV</sequence>
<keyword evidence="5" id="KW-0720">Serine protease</keyword>
<comment type="similarity">
    <text evidence="1 6">Belongs to the peptidase S14 family.</text>
</comment>
<keyword evidence="9" id="KW-1185">Reference proteome</keyword>
<proteinExistence type="inferred from homology"/>
<dbReference type="NCBIfam" id="NF045542">
    <property type="entry name" value="Clp_rel_HeadMat"/>
    <property type="match status" value="1"/>
</dbReference>
<keyword evidence="2" id="KW-0963">Cytoplasm</keyword>
<evidence type="ECO:0000256" key="1">
    <source>
        <dbReference type="ARBA" id="ARBA00007039"/>
    </source>
</evidence>
<comment type="caution">
    <text evidence="8">The sequence shown here is derived from an EMBL/GenBank/DDBJ whole genome shotgun (WGS) entry which is preliminary data.</text>
</comment>
<dbReference type="InterPro" id="IPR001907">
    <property type="entry name" value="ClpP"/>
</dbReference>
<dbReference type="GO" id="GO:0009368">
    <property type="term" value="C:endopeptidase Clp complex"/>
    <property type="evidence" value="ECO:0007669"/>
    <property type="project" value="TreeGrafter"/>
</dbReference>
<evidence type="ECO:0000256" key="2">
    <source>
        <dbReference type="ARBA" id="ARBA00022490"/>
    </source>
</evidence>
<dbReference type="RefSeq" id="WP_281836919.1">
    <property type="nucleotide sequence ID" value="NZ_BSDY01000016.1"/>
</dbReference>
<feature type="region of interest" description="Disordered" evidence="7">
    <location>
        <begin position="343"/>
        <end position="363"/>
    </location>
</feature>
<dbReference type="Pfam" id="PF00574">
    <property type="entry name" value="CLP_protease"/>
    <property type="match status" value="1"/>
</dbReference>
<evidence type="ECO:0000313" key="9">
    <source>
        <dbReference type="Proteomes" id="UP001144471"/>
    </source>
</evidence>
<evidence type="ECO:0000256" key="5">
    <source>
        <dbReference type="ARBA" id="ARBA00022825"/>
    </source>
</evidence>
<keyword evidence="3" id="KW-0645">Protease</keyword>
<evidence type="ECO:0000256" key="4">
    <source>
        <dbReference type="ARBA" id="ARBA00022801"/>
    </source>
</evidence>
<dbReference type="EMBL" id="BSDY01000016">
    <property type="protein sequence ID" value="GLI57352.1"/>
    <property type="molecule type" value="Genomic_DNA"/>
</dbReference>
<gene>
    <name evidence="8" type="ORF">PM10SUCC1_28660</name>
</gene>
<dbReference type="PRINTS" id="PR00127">
    <property type="entry name" value="CLPPROTEASEP"/>
</dbReference>
<dbReference type="PANTHER" id="PTHR10381:SF70">
    <property type="entry name" value="ATP-DEPENDENT CLP PROTEASE PROTEOLYTIC SUBUNIT"/>
    <property type="match status" value="1"/>
</dbReference>
<dbReference type="InterPro" id="IPR029045">
    <property type="entry name" value="ClpP/crotonase-like_dom_sf"/>
</dbReference>
<dbReference type="GO" id="GO:0051117">
    <property type="term" value="F:ATPase binding"/>
    <property type="evidence" value="ECO:0007669"/>
    <property type="project" value="TreeGrafter"/>
</dbReference>
<dbReference type="CDD" id="cd07016">
    <property type="entry name" value="S14_ClpP_1"/>
    <property type="match status" value="1"/>
</dbReference>
<dbReference type="AlphaFoldDB" id="A0A9W6GN19"/>
<evidence type="ECO:0000256" key="3">
    <source>
        <dbReference type="ARBA" id="ARBA00022670"/>
    </source>
</evidence>
<dbReference type="PANTHER" id="PTHR10381">
    <property type="entry name" value="ATP-DEPENDENT CLP PROTEASE PROTEOLYTIC SUBUNIT"/>
    <property type="match status" value="1"/>
</dbReference>
<dbReference type="GO" id="GO:0004176">
    <property type="term" value="F:ATP-dependent peptidase activity"/>
    <property type="evidence" value="ECO:0007669"/>
    <property type="project" value="InterPro"/>
</dbReference>
<organism evidence="8 9">
    <name type="scientific">Propionigenium maris DSM 9537</name>
    <dbReference type="NCBI Taxonomy" id="1123000"/>
    <lineage>
        <taxon>Bacteria</taxon>
        <taxon>Fusobacteriati</taxon>
        <taxon>Fusobacteriota</taxon>
        <taxon>Fusobacteriia</taxon>
        <taxon>Fusobacteriales</taxon>
        <taxon>Fusobacteriaceae</taxon>
        <taxon>Propionigenium</taxon>
    </lineage>
</organism>
<dbReference type="SUPFAM" id="SSF52096">
    <property type="entry name" value="ClpP/crotonase"/>
    <property type="match status" value="1"/>
</dbReference>
<dbReference type="GO" id="GO:0004252">
    <property type="term" value="F:serine-type endopeptidase activity"/>
    <property type="evidence" value="ECO:0007669"/>
    <property type="project" value="InterPro"/>
</dbReference>